<feature type="region of interest" description="Disordered" evidence="2">
    <location>
        <begin position="1"/>
        <end position="172"/>
    </location>
</feature>
<name>A0A9J5YHV4_SOLCO</name>
<keyword evidence="1" id="KW-0175">Coiled coil</keyword>
<feature type="compositionally biased region" description="Polar residues" evidence="2">
    <location>
        <begin position="108"/>
        <end position="121"/>
    </location>
</feature>
<dbReference type="OrthoDB" id="10396490at2759"/>
<feature type="compositionally biased region" description="Basic and acidic residues" evidence="2">
    <location>
        <begin position="23"/>
        <end position="32"/>
    </location>
</feature>
<feature type="coiled-coil region" evidence="1">
    <location>
        <begin position="186"/>
        <end position="223"/>
    </location>
</feature>
<gene>
    <name evidence="3" type="ORF">H5410_031235</name>
</gene>
<organism evidence="3 4">
    <name type="scientific">Solanum commersonii</name>
    <name type="common">Commerson's wild potato</name>
    <name type="synonym">Commerson's nightshade</name>
    <dbReference type="NCBI Taxonomy" id="4109"/>
    <lineage>
        <taxon>Eukaryota</taxon>
        <taxon>Viridiplantae</taxon>
        <taxon>Streptophyta</taxon>
        <taxon>Embryophyta</taxon>
        <taxon>Tracheophyta</taxon>
        <taxon>Spermatophyta</taxon>
        <taxon>Magnoliopsida</taxon>
        <taxon>eudicotyledons</taxon>
        <taxon>Gunneridae</taxon>
        <taxon>Pentapetalae</taxon>
        <taxon>asterids</taxon>
        <taxon>lamiids</taxon>
        <taxon>Solanales</taxon>
        <taxon>Solanaceae</taxon>
        <taxon>Solanoideae</taxon>
        <taxon>Solaneae</taxon>
        <taxon>Solanum</taxon>
    </lineage>
</organism>
<comment type="caution">
    <text evidence="3">The sequence shown here is derived from an EMBL/GenBank/DDBJ whole genome shotgun (WGS) entry which is preliminary data.</text>
</comment>
<dbReference type="EMBL" id="JACXVP010000006">
    <property type="protein sequence ID" value="KAG5599865.1"/>
    <property type="molecule type" value="Genomic_DNA"/>
</dbReference>
<protein>
    <submittedName>
        <fullName evidence="3">Uncharacterized protein</fullName>
    </submittedName>
</protein>
<feature type="compositionally biased region" description="Basic and acidic residues" evidence="2">
    <location>
        <begin position="61"/>
        <end position="87"/>
    </location>
</feature>
<feature type="region of interest" description="Disordered" evidence="2">
    <location>
        <begin position="224"/>
        <end position="272"/>
    </location>
</feature>
<feature type="compositionally biased region" description="Basic and acidic residues" evidence="2">
    <location>
        <begin position="224"/>
        <end position="239"/>
    </location>
</feature>
<evidence type="ECO:0000256" key="2">
    <source>
        <dbReference type="SAM" id="MobiDB-lite"/>
    </source>
</evidence>
<feature type="compositionally biased region" description="Basic and acidic residues" evidence="2">
    <location>
        <begin position="128"/>
        <end position="147"/>
    </location>
</feature>
<accession>A0A9J5YHV4</accession>
<reference evidence="3 4" key="1">
    <citation type="submission" date="2020-09" db="EMBL/GenBank/DDBJ databases">
        <title>De no assembly of potato wild relative species, Solanum commersonii.</title>
        <authorList>
            <person name="Cho K."/>
        </authorList>
    </citation>
    <scope>NUCLEOTIDE SEQUENCE [LARGE SCALE GENOMIC DNA]</scope>
    <source>
        <strain evidence="3">LZ3.2</strain>
        <tissue evidence="3">Leaf</tissue>
    </source>
</reference>
<dbReference type="Proteomes" id="UP000824120">
    <property type="component" value="Chromosome 6"/>
</dbReference>
<proteinExistence type="predicted"/>
<evidence type="ECO:0000256" key="1">
    <source>
        <dbReference type="SAM" id="Coils"/>
    </source>
</evidence>
<evidence type="ECO:0000313" key="3">
    <source>
        <dbReference type="EMBL" id="KAG5599865.1"/>
    </source>
</evidence>
<feature type="compositionally biased region" description="Basic and acidic residues" evidence="2">
    <location>
        <begin position="158"/>
        <end position="172"/>
    </location>
</feature>
<keyword evidence="4" id="KW-1185">Reference proteome</keyword>
<evidence type="ECO:0000313" key="4">
    <source>
        <dbReference type="Proteomes" id="UP000824120"/>
    </source>
</evidence>
<feature type="compositionally biased region" description="Polar residues" evidence="2">
    <location>
        <begin position="33"/>
        <end position="46"/>
    </location>
</feature>
<dbReference type="AlphaFoldDB" id="A0A9J5YHV4"/>
<feature type="compositionally biased region" description="Polar residues" evidence="2">
    <location>
        <begin position="148"/>
        <end position="157"/>
    </location>
</feature>
<sequence>MQQRNKYAKDKRGRIIEMYNGKNKVEPRKHTEGVSTHNAFATLQNNDKIDDIGDATSATKGTKETEENKEQEGELSRNKSEEERDINKQMGTRQWVDINFKKVKGTKENQITQPQDSSNSKQCRHSKEKVIQEKKTQGENKTDELGNREQTTSQNQLELRKQQNAHDEKRIEAVGTTEKVILDPNKEEIDASLADIEIQNNNIRSENTEKETLEKNIKEMAKEGDISRRHTRVMEESHLKNKGGKSQKDTSQATRQPPKRQAASKLTNKIIL</sequence>